<dbReference type="InterPro" id="IPR036942">
    <property type="entry name" value="Beta-barrel_TonB_sf"/>
</dbReference>
<keyword evidence="5 7" id="KW-0472">Membrane</keyword>
<keyword evidence="2 7" id="KW-0813">Transport</keyword>
<dbReference type="Gene3D" id="3.55.50.30">
    <property type="match status" value="1"/>
</dbReference>
<comment type="subcellular location">
    <subcellularLocation>
        <location evidence="1 7">Cell outer membrane</location>
        <topology evidence="1 7">Multi-pass membrane protein</topology>
    </subcellularLocation>
</comment>
<dbReference type="InterPro" id="IPR037066">
    <property type="entry name" value="Plug_dom_sf"/>
</dbReference>
<keyword evidence="6 7" id="KW-0998">Cell outer membrane</keyword>
<dbReference type="Pfam" id="PF07715">
    <property type="entry name" value="Plug"/>
    <property type="match status" value="1"/>
</dbReference>
<dbReference type="InterPro" id="IPR008969">
    <property type="entry name" value="CarboxyPept-like_regulatory"/>
</dbReference>
<evidence type="ECO:0000256" key="6">
    <source>
        <dbReference type="ARBA" id="ARBA00023237"/>
    </source>
</evidence>
<dbReference type="PROSITE" id="PS52016">
    <property type="entry name" value="TONB_DEPENDENT_REC_3"/>
    <property type="match status" value="1"/>
</dbReference>
<dbReference type="Proteomes" id="UP001165302">
    <property type="component" value="Unassembled WGS sequence"/>
</dbReference>
<dbReference type="Pfam" id="PF13715">
    <property type="entry name" value="CarbopepD_reg_2"/>
    <property type="match status" value="1"/>
</dbReference>
<evidence type="ECO:0000256" key="3">
    <source>
        <dbReference type="ARBA" id="ARBA00022452"/>
    </source>
</evidence>
<comment type="similarity">
    <text evidence="7">Belongs to the TonB-dependent receptor family.</text>
</comment>
<dbReference type="SUPFAM" id="SSF56935">
    <property type="entry name" value="Porins"/>
    <property type="match status" value="1"/>
</dbReference>
<name>A0ABS7Z4J4_9SPHI</name>
<evidence type="ECO:0000313" key="9">
    <source>
        <dbReference type="EMBL" id="MCA5004316.1"/>
    </source>
</evidence>
<dbReference type="InterPro" id="IPR011662">
    <property type="entry name" value="Secretin/TonB_short_N"/>
</dbReference>
<evidence type="ECO:0000256" key="1">
    <source>
        <dbReference type="ARBA" id="ARBA00004571"/>
    </source>
</evidence>
<evidence type="ECO:0000256" key="4">
    <source>
        <dbReference type="ARBA" id="ARBA00022692"/>
    </source>
</evidence>
<dbReference type="InterPro" id="IPR012910">
    <property type="entry name" value="Plug_dom"/>
</dbReference>
<dbReference type="InterPro" id="IPR039426">
    <property type="entry name" value="TonB-dep_rcpt-like"/>
</dbReference>
<keyword evidence="4 7" id="KW-0812">Transmembrane</keyword>
<gene>
    <name evidence="9" type="ORF">IPZ78_03985</name>
</gene>
<accession>A0ABS7Z4J4</accession>
<dbReference type="InterPro" id="IPR023997">
    <property type="entry name" value="TonB-dep_OMP_SusC/RagA_CS"/>
</dbReference>
<dbReference type="Gene3D" id="2.170.130.10">
    <property type="entry name" value="TonB-dependent receptor, plug domain"/>
    <property type="match status" value="1"/>
</dbReference>
<dbReference type="NCBIfam" id="TIGR04056">
    <property type="entry name" value="OMP_RagA_SusC"/>
    <property type="match status" value="1"/>
</dbReference>
<feature type="domain" description="Secretin/TonB short N-terminal" evidence="8">
    <location>
        <begin position="79"/>
        <end position="130"/>
    </location>
</feature>
<keyword evidence="10" id="KW-1185">Reference proteome</keyword>
<reference evidence="9" key="1">
    <citation type="submission" date="2020-10" db="EMBL/GenBank/DDBJ databases">
        <authorList>
            <person name="Lu T."/>
            <person name="Wang Q."/>
            <person name="Han X."/>
        </authorList>
    </citation>
    <scope>NUCLEOTIDE SEQUENCE</scope>
    <source>
        <strain evidence="9">WQ 366</strain>
    </source>
</reference>
<dbReference type="SMART" id="SM00965">
    <property type="entry name" value="STN"/>
    <property type="match status" value="1"/>
</dbReference>
<sequence>MNKNVHMDTAFEERKEVWSIEKSIKKTLKLLIVMKCILLLVFGFFVQAQANVFSQEISLNVKRASLEEVLKEIRKQSGYNFFLNANLLKSAKTVTVSSQKKSMRSVLDEIFLSQPLDYKIDGKSIIVQPKKNNLQLQQSKTEEQQTVIGGRVTDDATGKYIVGATVQILPSGTTVMTDDKGVFKLDIKEGDVKLLVSYIGMESRTVTIPKHNFVEIKLKTLETDIEDVVVTGLFKKSKESFTGASQSFTGEQLKAVSPTSVLEAISMLTPGLTTVVQNREGSNPNKLPDLLLRGVTSFTNTDQSVNQPLIVRDGTIVTLQDLYDMDINEIESVTVLKDASAAALYGARAANGVIVIERKRIAEGKMRIAYNLISSVQMPDFSDYNLLNPMQKLEYEQLAGLYSSTDPVLQYGLDSVYNNRFKQIRRGVQTDWMAQPSRVGFTHDHSVRLSGGSQGTRYELNGRFAQVDGVMKGDGRDRYGFGFMLEHYTAKGFSFTNRTTFNRVNSVASPYGPFSNFIQLNPYDQIYDEFGQLNKILSWEKENPLYEASLGSFSRNWTQLISNDFDARWNINSNFRLTTHWNISLNQGGVEGFLSPLSAAYRTETDPSKKGMLNETNSKGLNYSGNLVLSYNKIFKEDNLLSINTGATINRFDTRSSSFMGIGFYADNLAFMKFAASYPDGQQPSGVQDLSTDLSSFFNVNYSLKNRYYVDGVYQMSGSSKFGVNNRYGHFWSTGLGWNLHNEEFMNADVINLLKLRGSMGYTGKVNFASYQSLTTYQYRNELAYLNGIGAVPMAIGNPDLKWERTMNYNGGVDMSLWNRRVNLTADVYLRRTTDLLIDKTLAPSTGVVTGKDNLGEMENKGVELRADVYAVRNDRWSWQLGTNLQHNRNKILKISDALQNQNDRNNSVESGSPLPQFIEGESTTSLKVVPSGGIDAATGQEIFIKRNGERTFIYDPYDKIVMGDQTPVVSGNVFTTVRYKRLSAVAYFGFTNGGYIYNSTRATKVEGSNPMFNADVRVLTDRWQQPGDIAQYRNIADATSPKSTTRFVEKENTLSLDRFNIAYDFSNTVAKRIGANKLSFGLSMNDLFRLSTVRMERGTNYLYSRGVDFNINILF</sequence>
<dbReference type="InterPro" id="IPR023996">
    <property type="entry name" value="TonB-dep_OMP_SusC/RagA"/>
</dbReference>
<dbReference type="Gene3D" id="2.60.40.1120">
    <property type="entry name" value="Carboxypeptidase-like, regulatory domain"/>
    <property type="match status" value="1"/>
</dbReference>
<evidence type="ECO:0000259" key="8">
    <source>
        <dbReference type="SMART" id="SM00965"/>
    </source>
</evidence>
<dbReference type="RefSeq" id="WP_225551641.1">
    <property type="nucleotide sequence ID" value="NZ_JADEYP010000004.1"/>
</dbReference>
<evidence type="ECO:0000256" key="5">
    <source>
        <dbReference type="ARBA" id="ARBA00023136"/>
    </source>
</evidence>
<evidence type="ECO:0000313" key="10">
    <source>
        <dbReference type="Proteomes" id="UP001165302"/>
    </source>
</evidence>
<protein>
    <submittedName>
        <fullName evidence="9">SusC/RagA family TonB-linked outer membrane protein</fullName>
    </submittedName>
</protein>
<dbReference type="SUPFAM" id="SSF49464">
    <property type="entry name" value="Carboxypeptidase regulatory domain-like"/>
    <property type="match status" value="1"/>
</dbReference>
<dbReference type="NCBIfam" id="TIGR04057">
    <property type="entry name" value="SusC_RagA_signa"/>
    <property type="match status" value="1"/>
</dbReference>
<proteinExistence type="inferred from homology"/>
<evidence type="ECO:0000256" key="2">
    <source>
        <dbReference type="ARBA" id="ARBA00022448"/>
    </source>
</evidence>
<dbReference type="Gene3D" id="2.40.170.20">
    <property type="entry name" value="TonB-dependent receptor, beta-barrel domain"/>
    <property type="match status" value="1"/>
</dbReference>
<comment type="caution">
    <text evidence="9">The sequence shown here is derived from an EMBL/GenBank/DDBJ whole genome shotgun (WGS) entry which is preliminary data.</text>
</comment>
<evidence type="ECO:0000256" key="7">
    <source>
        <dbReference type="PROSITE-ProRule" id="PRU01360"/>
    </source>
</evidence>
<keyword evidence="3 7" id="KW-1134">Transmembrane beta strand</keyword>
<dbReference type="EMBL" id="JADEYP010000004">
    <property type="protein sequence ID" value="MCA5004316.1"/>
    <property type="molecule type" value="Genomic_DNA"/>
</dbReference>
<organism evidence="9 10">
    <name type="scientific">Sphingobacterium bovistauri</name>
    <dbReference type="NCBI Taxonomy" id="2781959"/>
    <lineage>
        <taxon>Bacteria</taxon>
        <taxon>Pseudomonadati</taxon>
        <taxon>Bacteroidota</taxon>
        <taxon>Sphingobacteriia</taxon>
        <taxon>Sphingobacteriales</taxon>
        <taxon>Sphingobacteriaceae</taxon>
        <taxon>Sphingobacterium</taxon>
    </lineage>
</organism>